<comment type="function">
    <text evidence="12">Catalyzes the aminoacylation of histidyl-tRNA in both the cytoplasm and the mitochondrion.</text>
</comment>
<evidence type="ECO:0000256" key="10">
    <source>
        <dbReference type="ARBA" id="ARBA00030619"/>
    </source>
</evidence>
<dbReference type="InterPro" id="IPR041715">
    <property type="entry name" value="HisRS-like_core"/>
</dbReference>
<dbReference type="GO" id="GO:0005829">
    <property type="term" value="C:cytosol"/>
    <property type="evidence" value="ECO:0007669"/>
    <property type="project" value="TreeGrafter"/>
</dbReference>
<evidence type="ECO:0000256" key="6">
    <source>
        <dbReference type="ARBA" id="ARBA00022741"/>
    </source>
</evidence>
<dbReference type="GO" id="GO:0005739">
    <property type="term" value="C:mitochondrion"/>
    <property type="evidence" value="ECO:0007669"/>
    <property type="project" value="UniProtKB-ARBA"/>
</dbReference>
<dbReference type="EMBL" id="KQ965731">
    <property type="protein sequence ID" value="KXS22105.1"/>
    <property type="molecule type" value="Genomic_DNA"/>
</dbReference>
<dbReference type="NCBIfam" id="TIGR00442">
    <property type="entry name" value="hisS"/>
    <property type="match status" value="1"/>
</dbReference>
<dbReference type="AlphaFoldDB" id="A0A139B069"/>
<dbReference type="Pfam" id="PF03129">
    <property type="entry name" value="HGTP_anticodon"/>
    <property type="match status" value="1"/>
</dbReference>
<dbReference type="GO" id="GO:0005524">
    <property type="term" value="F:ATP binding"/>
    <property type="evidence" value="ECO:0007669"/>
    <property type="project" value="UniProtKB-KW"/>
</dbReference>
<dbReference type="Proteomes" id="UP000070544">
    <property type="component" value="Unassembled WGS sequence"/>
</dbReference>
<dbReference type="InterPro" id="IPR036621">
    <property type="entry name" value="Anticodon-bd_dom_sf"/>
</dbReference>
<dbReference type="FunFam" id="3.30.930.10:FF:000021">
    <property type="entry name" value="Probable histidine--tRNA ligase, mitochondrial"/>
    <property type="match status" value="1"/>
</dbReference>
<feature type="binding site" evidence="14">
    <location>
        <position position="116"/>
    </location>
    <ligand>
        <name>L-histidine</name>
        <dbReference type="ChEBI" id="CHEBI:57595"/>
    </ligand>
</feature>
<evidence type="ECO:0000256" key="4">
    <source>
        <dbReference type="ARBA" id="ARBA00022490"/>
    </source>
</evidence>
<protein>
    <recommendedName>
        <fullName evidence="13">Histidine--tRNA ligase, mitochondrial</fullName>
        <ecNumber evidence="3">6.1.1.21</ecNumber>
    </recommendedName>
    <alternativeName>
        <fullName evidence="10">Histidyl-tRNA synthetase</fullName>
    </alternativeName>
</protein>
<feature type="domain" description="Aminoacyl-transfer RNA synthetases class-II family profile" evidence="15">
    <location>
        <begin position="18"/>
        <end position="354"/>
    </location>
</feature>
<evidence type="ECO:0000256" key="14">
    <source>
        <dbReference type="PIRSR" id="PIRSR001549-1"/>
    </source>
</evidence>
<feature type="binding site" evidence="14">
    <location>
        <begin position="289"/>
        <end position="290"/>
    </location>
    <ligand>
        <name>L-histidine</name>
        <dbReference type="ChEBI" id="CHEBI:57595"/>
    </ligand>
</feature>
<gene>
    <name evidence="16" type="ORF">M427DRAFT_92672</name>
</gene>
<evidence type="ECO:0000259" key="15">
    <source>
        <dbReference type="PROSITE" id="PS50862"/>
    </source>
</evidence>
<dbReference type="CDD" id="cd00773">
    <property type="entry name" value="HisRS-like_core"/>
    <property type="match status" value="1"/>
</dbReference>
<evidence type="ECO:0000256" key="1">
    <source>
        <dbReference type="ARBA" id="ARBA00004496"/>
    </source>
</evidence>
<sequence>MDPGSADQKHFNLKTPKGTRDFNDKEMAIRERIFTTITSVFKRHGAVTIDTPVFELREILSGKYGEDSKLIYDLVDQGGELTSLRYDLTVPFARFLAMNGQKYQNIKRYHIAKVYRRDNPSITKGRMREFYQCDFDVAGTYDPMLPDAEVLKVTVEALSALDIGSFTVKLNHRKILDGMFEVCGVPVEKFRPISSAVDKLDKAPWAEVRREMVEEKGLDPVVADRIEKYVSLSGGADVIKKLEEDTEFVGSERARKGLEEMKLLLKYLDSMGIAEKILFDLSLARGLDYYTGPIYEAVFNNPADGAGYDGELVGVGSIAAGGRYDNLVGMFSGGRQIPCVGVSLGIERIFSILLRKTKLEEVKSNEVEVYVIGLGDGVLEERIRIAAELWDAGIKAEFSYKVKPRLQSEFDTCDRDQIPFSVLVGPGEVKDGKVRVKDMTDKSEENKRGVLIDRAALVTELKLRLC</sequence>
<evidence type="ECO:0000256" key="12">
    <source>
        <dbReference type="ARBA" id="ARBA00058343"/>
    </source>
</evidence>
<dbReference type="InterPro" id="IPR045864">
    <property type="entry name" value="aa-tRNA-synth_II/BPL/LPL"/>
</dbReference>
<keyword evidence="7" id="KW-0067">ATP-binding</keyword>
<accession>A0A139B069</accession>
<feature type="binding site" evidence="14">
    <location>
        <position position="285"/>
    </location>
    <ligand>
        <name>L-histidine</name>
        <dbReference type="ChEBI" id="CHEBI:57595"/>
    </ligand>
</feature>
<dbReference type="PANTHER" id="PTHR11476">
    <property type="entry name" value="HISTIDYL-TRNA SYNTHETASE"/>
    <property type="match status" value="1"/>
</dbReference>
<feature type="binding site" evidence="14">
    <location>
        <position position="136"/>
    </location>
    <ligand>
        <name>L-histidine</name>
        <dbReference type="ChEBI" id="CHEBI:57595"/>
    </ligand>
</feature>
<dbReference type="STRING" id="1344416.A0A139B069"/>
<evidence type="ECO:0000313" key="17">
    <source>
        <dbReference type="Proteomes" id="UP000070544"/>
    </source>
</evidence>
<evidence type="ECO:0000256" key="13">
    <source>
        <dbReference type="ARBA" id="ARBA00067413"/>
    </source>
</evidence>
<dbReference type="GO" id="GO:0006427">
    <property type="term" value="P:histidyl-tRNA aminoacylation"/>
    <property type="evidence" value="ECO:0007669"/>
    <property type="project" value="InterPro"/>
</dbReference>
<dbReference type="HAMAP" id="MF_00127">
    <property type="entry name" value="His_tRNA_synth"/>
    <property type="match status" value="1"/>
</dbReference>
<evidence type="ECO:0000256" key="8">
    <source>
        <dbReference type="ARBA" id="ARBA00022917"/>
    </source>
</evidence>
<name>A0A139B069_GONPJ</name>
<dbReference type="CDD" id="cd00859">
    <property type="entry name" value="HisRS_anticodon"/>
    <property type="match status" value="1"/>
</dbReference>
<dbReference type="InterPro" id="IPR006195">
    <property type="entry name" value="aa-tRNA-synth_II"/>
</dbReference>
<dbReference type="PIRSF" id="PIRSF001549">
    <property type="entry name" value="His-tRNA_synth"/>
    <property type="match status" value="1"/>
</dbReference>
<organism evidence="16 17">
    <name type="scientific">Gonapodya prolifera (strain JEL478)</name>
    <name type="common">Monoblepharis prolifera</name>
    <dbReference type="NCBI Taxonomy" id="1344416"/>
    <lineage>
        <taxon>Eukaryota</taxon>
        <taxon>Fungi</taxon>
        <taxon>Fungi incertae sedis</taxon>
        <taxon>Chytridiomycota</taxon>
        <taxon>Chytridiomycota incertae sedis</taxon>
        <taxon>Monoblepharidomycetes</taxon>
        <taxon>Monoblepharidales</taxon>
        <taxon>Gonapodyaceae</taxon>
        <taxon>Gonapodya</taxon>
    </lineage>
</organism>
<dbReference type="SUPFAM" id="SSF52954">
    <property type="entry name" value="Class II aaRS ABD-related"/>
    <property type="match status" value="1"/>
</dbReference>
<evidence type="ECO:0000256" key="9">
    <source>
        <dbReference type="ARBA" id="ARBA00023146"/>
    </source>
</evidence>
<keyword evidence="17" id="KW-1185">Reference proteome</keyword>
<dbReference type="GO" id="GO:0003723">
    <property type="term" value="F:RNA binding"/>
    <property type="evidence" value="ECO:0007669"/>
    <property type="project" value="TreeGrafter"/>
</dbReference>
<reference evidence="16 17" key="1">
    <citation type="journal article" date="2015" name="Genome Biol. Evol.">
        <title>Phylogenomic analyses indicate that early fungi evolved digesting cell walls of algal ancestors of land plants.</title>
        <authorList>
            <person name="Chang Y."/>
            <person name="Wang S."/>
            <person name="Sekimoto S."/>
            <person name="Aerts A.L."/>
            <person name="Choi C."/>
            <person name="Clum A."/>
            <person name="LaButti K.M."/>
            <person name="Lindquist E.A."/>
            <person name="Yee Ngan C."/>
            <person name="Ohm R.A."/>
            <person name="Salamov A.A."/>
            <person name="Grigoriev I.V."/>
            <person name="Spatafora J.W."/>
            <person name="Berbee M.L."/>
        </authorList>
    </citation>
    <scope>NUCLEOTIDE SEQUENCE [LARGE SCALE GENOMIC DNA]</scope>
    <source>
        <strain evidence="16 17">JEL478</strain>
    </source>
</reference>
<feature type="binding site" evidence="14">
    <location>
        <position position="132"/>
    </location>
    <ligand>
        <name>L-histidine</name>
        <dbReference type="ChEBI" id="CHEBI:57595"/>
    </ligand>
</feature>
<evidence type="ECO:0000256" key="5">
    <source>
        <dbReference type="ARBA" id="ARBA00022598"/>
    </source>
</evidence>
<dbReference type="InterPro" id="IPR004516">
    <property type="entry name" value="HisRS/HisZ"/>
</dbReference>
<dbReference type="Pfam" id="PF13393">
    <property type="entry name" value="tRNA-synt_His"/>
    <property type="match status" value="1"/>
</dbReference>
<comment type="catalytic activity">
    <reaction evidence="11">
        <text>tRNA(His) + L-histidine + ATP = L-histidyl-tRNA(His) + AMP + diphosphate + H(+)</text>
        <dbReference type="Rhea" id="RHEA:17313"/>
        <dbReference type="Rhea" id="RHEA-COMP:9665"/>
        <dbReference type="Rhea" id="RHEA-COMP:9689"/>
        <dbReference type="ChEBI" id="CHEBI:15378"/>
        <dbReference type="ChEBI" id="CHEBI:30616"/>
        <dbReference type="ChEBI" id="CHEBI:33019"/>
        <dbReference type="ChEBI" id="CHEBI:57595"/>
        <dbReference type="ChEBI" id="CHEBI:78442"/>
        <dbReference type="ChEBI" id="CHEBI:78527"/>
        <dbReference type="ChEBI" id="CHEBI:456215"/>
        <dbReference type="EC" id="6.1.1.21"/>
    </reaction>
</comment>
<dbReference type="Gene3D" id="3.30.930.10">
    <property type="entry name" value="Bira Bifunctional Protein, Domain 2"/>
    <property type="match status" value="1"/>
</dbReference>
<dbReference type="FunFam" id="3.40.50.800:FF:000015">
    <property type="entry name" value="Histidyl-tRNA synthetase, mitochondrial"/>
    <property type="match status" value="1"/>
</dbReference>
<dbReference type="InterPro" id="IPR015807">
    <property type="entry name" value="His-tRNA-ligase"/>
</dbReference>
<dbReference type="InterPro" id="IPR004154">
    <property type="entry name" value="Anticodon-bd"/>
</dbReference>
<keyword evidence="8" id="KW-0648">Protein biosynthesis</keyword>
<dbReference type="PROSITE" id="PS50862">
    <property type="entry name" value="AA_TRNA_LIGASE_II"/>
    <property type="match status" value="1"/>
</dbReference>
<keyword evidence="5" id="KW-0436">Ligase</keyword>
<evidence type="ECO:0000256" key="3">
    <source>
        <dbReference type="ARBA" id="ARBA00012815"/>
    </source>
</evidence>
<dbReference type="InterPro" id="IPR033656">
    <property type="entry name" value="HisRS_anticodon"/>
</dbReference>
<keyword evidence="6" id="KW-0547">Nucleotide-binding</keyword>
<comment type="subcellular location">
    <subcellularLocation>
        <location evidence="1">Cytoplasm</location>
    </subcellularLocation>
</comment>
<evidence type="ECO:0000256" key="7">
    <source>
        <dbReference type="ARBA" id="ARBA00022840"/>
    </source>
</evidence>
<evidence type="ECO:0000256" key="2">
    <source>
        <dbReference type="ARBA" id="ARBA00008226"/>
    </source>
</evidence>
<dbReference type="Gene3D" id="3.40.50.800">
    <property type="entry name" value="Anticodon-binding domain"/>
    <property type="match status" value="1"/>
</dbReference>
<dbReference type="PANTHER" id="PTHR11476:SF7">
    <property type="entry name" value="HISTIDINE--TRNA LIGASE"/>
    <property type="match status" value="1"/>
</dbReference>
<evidence type="ECO:0000256" key="11">
    <source>
        <dbReference type="ARBA" id="ARBA00047639"/>
    </source>
</evidence>
<comment type="similarity">
    <text evidence="2">Belongs to the class-II aminoacyl-tRNA synthetase family.</text>
</comment>
<dbReference type="OrthoDB" id="1906957at2759"/>
<dbReference type="EC" id="6.1.1.21" evidence="3"/>
<evidence type="ECO:0000313" key="16">
    <source>
        <dbReference type="EMBL" id="KXS22105.1"/>
    </source>
</evidence>
<dbReference type="GO" id="GO:0032543">
    <property type="term" value="P:mitochondrial translation"/>
    <property type="evidence" value="ECO:0007669"/>
    <property type="project" value="TreeGrafter"/>
</dbReference>
<keyword evidence="4" id="KW-0963">Cytoplasm</keyword>
<dbReference type="OMA" id="CGGGNFK"/>
<dbReference type="GO" id="GO:0004821">
    <property type="term" value="F:histidine-tRNA ligase activity"/>
    <property type="evidence" value="ECO:0007669"/>
    <property type="project" value="UniProtKB-EC"/>
</dbReference>
<feature type="binding site" evidence="14">
    <location>
        <begin position="87"/>
        <end position="89"/>
    </location>
    <ligand>
        <name>L-histidine</name>
        <dbReference type="ChEBI" id="CHEBI:57595"/>
    </ligand>
</feature>
<proteinExistence type="inferred from homology"/>
<dbReference type="SUPFAM" id="SSF55681">
    <property type="entry name" value="Class II aaRS and biotin synthetases"/>
    <property type="match status" value="1"/>
</dbReference>
<keyword evidence="9 16" id="KW-0030">Aminoacyl-tRNA synthetase</keyword>